<gene>
    <name evidence="2" type="ORF">OIU84_017498</name>
</gene>
<dbReference type="EMBL" id="JAPFFJ010000002">
    <property type="protein sequence ID" value="KAJ6433806.1"/>
    <property type="molecule type" value="Genomic_DNA"/>
</dbReference>
<evidence type="ECO:0000313" key="3">
    <source>
        <dbReference type="Proteomes" id="UP001162972"/>
    </source>
</evidence>
<evidence type="ECO:0000256" key="1">
    <source>
        <dbReference type="SAM" id="MobiDB-lite"/>
    </source>
</evidence>
<reference evidence="2 3" key="1">
    <citation type="journal article" date="2023" name="Int. J. Mol. Sci.">
        <title>De Novo Assembly and Annotation of 11 Diverse Shrub Willow (Salix) Genomes Reveals Novel Gene Organization in Sex-Linked Regions.</title>
        <authorList>
            <person name="Hyden B."/>
            <person name="Feng K."/>
            <person name="Yates T.B."/>
            <person name="Jawdy S."/>
            <person name="Cereghino C."/>
            <person name="Smart L.B."/>
            <person name="Muchero W."/>
        </authorList>
    </citation>
    <scope>NUCLEOTIDE SEQUENCE [LARGE SCALE GENOMIC DNA]</scope>
    <source>
        <tissue evidence="2">Shoot tip</tissue>
    </source>
</reference>
<feature type="compositionally biased region" description="Polar residues" evidence="1">
    <location>
        <begin position="125"/>
        <end position="142"/>
    </location>
</feature>
<organism evidence="2 3">
    <name type="scientific">Salix udensis</name>
    <dbReference type="NCBI Taxonomy" id="889485"/>
    <lineage>
        <taxon>Eukaryota</taxon>
        <taxon>Viridiplantae</taxon>
        <taxon>Streptophyta</taxon>
        <taxon>Embryophyta</taxon>
        <taxon>Tracheophyta</taxon>
        <taxon>Spermatophyta</taxon>
        <taxon>Magnoliopsida</taxon>
        <taxon>eudicotyledons</taxon>
        <taxon>Gunneridae</taxon>
        <taxon>Pentapetalae</taxon>
        <taxon>rosids</taxon>
        <taxon>fabids</taxon>
        <taxon>Malpighiales</taxon>
        <taxon>Salicaceae</taxon>
        <taxon>Saliceae</taxon>
        <taxon>Salix</taxon>
    </lineage>
</organism>
<protein>
    <submittedName>
        <fullName evidence="2">Uncharacterized protein</fullName>
    </submittedName>
</protein>
<proteinExistence type="predicted"/>
<sequence length="178" mass="19305">MTKLGCSPLQQPTAVDLGRFGFSSSPSIAEGIDGSVVSSSPPIAKENEAPLLSKVLRNMAAMNGSMDGQAMNGKWKDLFSSNRSVVSETKLVRTIDKHLGDVPSRPKANEEASRPNASDLPPRPNSTEMSSRPNDVQGSLNESIDEQRFDPMQMESNVSDWTVVKKRNGKPRVANDSF</sequence>
<feature type="region of interest" description="Disordered" evidence="1">
    <location>
        <begin position="94"/>
        <end position="178"/>
    </location>
</feature>
<accession>A0AAD6L257</accession>
<evidence type="ECO:0000313" key="2">
    <source>
        <dbReference type="EMBL" id="KAJ6433806.1"/>
    </source>
</evidence>
<keyword evidence="3" id="KW-1185">Reference proteome</keyword>
<dbReference type="AlphaFoldDB" id="A0AAD6L257"/>
<dbReference type="Proteomes" id="UP001162972">
    <property type="component" value="Chromosome 13"/>
</dbReference>
<name>A0AAD6L257_9ROSI</name>
<comment type="caution">
    <text evidence="2">The sequence shown here is derived from an EMBL/GenBank/DDBJ whole genome shotgun (WGS) entry which is preliminary data.</text>
</comment>